<keyword evidence="6" id="KW-0547">Nucleotide-binding</keyword>
<evidence type="ECO:0000256" key="10">
    <source>
        <dbReference type="SAM" id="MobiDB-lite"/>
    </source>
</evidence>
<evidence type="ECO:0000313" key="13">
    <source>
        <dbReference type="EMBL" id="NWZ36997.1"/>
    </source>
</evidence>
<keyword evidence="4" id="KW-0597">Phosphoprotein</keyword>
<comment type="similarity">
    <text evidence="2">Belongs to the protein kinase superfamily. STE Ser/Thr protein kinase family. STE20 subfamily.</text>
</comment>
<comment type="cofactor">
    <cofactor evidence="1">
        <name>Mg(2+)</name>
        <dbReference type="ChEBI" id="CHEBI:18420"/>
    </cofactor>
</comment>
<feature type="compositionally biased region" description="Polar residues" evidence="10">
    <location>
        <begin position="403"/>
        <end position="423"/>
    </location>
</feature>
<sequence>SGGGGGRVCDLSRRNPQEDFELIQRIGSGTYGDVYKVGSAPRPGGNIACVPFYAAEYPGEDFAVVQQEIIMMKDCKHPNIVAYFGSYLRRDKLWICMEFCGGGSLQDIYHVTGPLSEQQIAYVSRETLQGLYYLHSKGKMHRDIKGANILLTDNGHVKLADFGVSAQITATIAKRKSFIGTPYWMAPEVAAVERKGGYNQLCDLWAVGITAIELAELQPPMFDLHPMRALFLMTKSNFQPPKLKDKMKWSNSFHHFVKMALTKNPKKRPTAEKLLQHPFVTQPLNRSLAIELLDKMNNPDHSTYHDFDDDDPEPLVVPHRIHSTSRNGREEKTRSEINFGQVKFDPPLRKETEPHHEFVNCNLNFLSLFCFVSSLSSATMKPKVPPPLPPKPKSIFIPQETYSSENENQGTIKRCPTSESPAKSASHVPPRPPPPRLPPQKSNPLGNGVTSVQLNGEREELPHQQNEARDTSFSRREKKEILKPISNGLPPTPKVHMGACFSKVFNGCPLKIHCATSWINPDTRDQYLIFGAEEGIYTLNLNELHETSMEQLFPRRCTWLYVMNNCLLSISGKASQLYSHNLPGLFDYARQMQKLPVAIPAHKLPDRILPRKFAVSTKIPDTKWCQKCCVVRNPYTGHKYLCGALQSSIVLLEWVEPMQKFMLIKHIDFPVPCPLRLFEMLVVPEQEFPLVCVGVSRGRDFNQVVKFETVNPNSTSSWFTETGLYTTETSVVHVTQLERDTILVCLDCCIKIVNLQGRLKSSRKLSSELTFDFQIESIGKLAFICSLLPVCLQDSVLAFWKHGMQGRSFRSNEITQEISDNTRIFRLLGSDRVVVLESRPTDNPTANSNLYILAGHENSY</sequence>
<proteinExistence type="inferred from homology"/>
<keyword evidence="8" id="KW-0067">ATP-binding</keyword>
<dbReference type="InterPro" id="IPR001180">
    <property type="entry name" value="CNH_dom"/>
</dbReference>
<dbReference type="FunFam" id="1.10.510.10:FF:000031">
    <property type="entry name" value="Mitogen-activated protein kinase kinase kinase kinase"/>
    <property type="match status" value="1"/>
</dbReference>
<feature type="non-terminal residue" evidence="13">
    <location>
        <position position="860"/>
    </location>
</feature>
<dbReference type="SUPFAM" id="SSF56112">
    <property type="entry name" value="Protein kinase-like (PK-like)"/>
    <property type="match status" value="1"/>
</dbReference>
<organism evidence="13 14">
    <name type="scientific">Brachypodius melanocephalos</name>
    <name type="common">black-headed bulbul</name>
    <dbReference type="NCBI Taxonomy" id="3235156"/>
    <lineage>
        <taxon>Eukaryota</taxon>
        <taxon>Metazoa</taxon>
        <taxon>Chordata</taxon>
        <taxon>Craniata</taxon>
        <taxon>Vertebrata</taxon>
        <taxon>Euteleostomi</taxon>
        <taxon>Archelosauria</taxon>
        <taxon>Archosauria</taxon>
        <taxon>Dinosauria</taxon>
        <taxon>Saurischia</taxon>
        <taxon>Theropoda</taxon>
        <taxon>Coelurosauria</taxon>
        <taxon>Aves</taxon>
        <taxon>Neognathae</taxon>
        <taxon>Neoaves</taxon>
        <taxon>Telluraves</taxon>
        <taxon>Australaves</taxon>
        <taxon>Passeriformes</taxon>
        <taxon>Sylvioidea</taxon>
        <taxon>Pycnonotidae</taxon>
        <taxon>Brachypodius</taxon>
    </lineage>
</organism>
<evidence type="ECO:0000256" key="5">
    <source>
        <dbReference type="ARBA" id="ARBA00022679"/>
    </source>
</evidence>
<feature type="non-terminal residue" evidence="13">
    <location>
        <position position="1"/>
    </location>
</feature>
<dbReference type="Gene3D" id="1.10.510.10">
    <property type="entry name" value="Transferase(Phosphotransferase) domain 1"/>
    <property type="match status" value="1"/>
</dbReference>
<feature type="region of interest" description="Disordered" evidence="10">
    <location>
        <begin position="403"/>
        <end position="476"/>
    </location>
</feature>
<evidence type="ECO:0000256" key="1">
    <source>
        <dbReference type="ARBA" id="ARBA00001946"/>
    </source>
</evidence>
<comment type="caution">
    <text evidence="13">The sequence shown here is derived from an EMBL/GenBank/DDBJ whole genome shotgun (WGS) entry which is preliminary data.</text>
</comment>
<dbReference type="PANTHER" id="PTHR48012:SF17">
    <property type="entry name" value="MITOGEN-ACTIVATED PROTEIN KINASE KINASE KINASE KINASE 3"/>
    <property type="match status" value="1"/>
</dbReference>
<evidence type="ECO:0000256" key="9">
    <source>
        <dbReference type="PIRSR" id="PIRSR038172-1"/>
    </source>
</evidence>
<dbReference type="Pfam" id="PF00069">
    <property type="entry name" value="Pkinase"/>
    <property type="match status" value="1"/>
</dbReference>
<name>A0A7K7M165_9PASS</name>
<evidence type="ECO:0000256" key="2">
    <source>
        <dbReference type="ARBA" id="ARBA00008874"/>
    </source>
</evidence>
<reference evidence="13 14" key="1">
    <citation type="submission" date="2019-09" db="EMBL/GenBank/DDBJ databases">
        <title>Bird 10,000 Genomes (B10K) Project - Family phase.</title>
        <authorList>
            <person name="Zhang G."/>
        </authorList>
    </citation>
    <scope>NUCLEOTIDE SEQUENCE [LARGE SCALE GENOMIC DNA]</scope>
    <source>
        <strain evidence="13">OUT-0037</strain>
        <tissue evidence="13">Liver</tissue>
    </source>
</reference>
<dbReference type="InterPro" id="IPR050629">
    <property type="entry name" value="STE20/SPS1-PAK"/>
</dbReference>
<gene>
    <name evidence="13" type="primary">Map4k3</name>
    <name evidence="13" type="ORF">BRAATR_R06953</name>
</gene>
<protein>
    <submittedName>
        <fullName evidence="13">M4K3 kinase</fullName>
    </submittedName>
</protein>
<feature type="compositionally biased region" description="Pro residues" evidence="10">
    <location>
        <begin position="429"/>
        <end position="438"/>
    </location>
</feature>
<evidence type="ECO:0000256" key="7">
    <source>
        <dbReference type="ARBA" id="ARBA00022777"/>
    </source>
</evidence>
<keyword evidence="7 13" id="KW-0418">Kinase</keyword>
<dbReference type="PROSITE" id="PS50011">
    <property type="entry name" value="PROTEIN_KINASE_DOM"/>
    <property type="match status" value="1"/>
</dbReference>
<dbReference type="PANTHER" id="PTHR48012">
    <property type="entry name" value="STERILE20-LIKE KINASE, ISOFORM B-RELATED"/>
    <property type="match status" value="1"/>
</dbReference>
<evidence type="ECO:0000256" key="3">
    <source>
        <dbReference type="ARBA" id="ARBA00022527"/>
    </source>
</evidence>
<evidence type="ECO:0000259" key="12">
    <source>
        <dbReference type="PROSITE" id="PS50219"/>
    </source>
</evidence>
<dbReference type="AlphaFoldDB" id="A0A7K7M165"/>
<feature type="compositionally biased region" description="Polar residues" evidence="10">
    <location>
        <begin position="440"/>
        <end position="454"/>
    </location>
</feature>
<accession>A0A7K7M165</accession>
<dbReference type="PIRSF" id="PIRSF038172">
    <property type="entry name" value="MAPKKKK"/>
    <property type="match status" value="1"/>
</dbReference>
<dbReference type="GO" id="GO:0005524">
    <property type="term" value="F:ATP binding"/>
    <property type="evidence" value="ECO:0007669"/>
    <property type="project" value="UniProtKB-KW"/>
</dbReference>
<feature type="domain" description="CNH" evidence="12">
    <location>
        <begin position="509"/>
        <end position="833"/>
    </location>
</feature>
<dbReference type="InterPro" id="IPR011009">
    <property type="entry name" value="Kinase-like_dom_sf"/>
</dbReference>
<dbReference type="InterPro" id="IPR021160">
    <property type="entry name" value="MAPKKKK"/>
</dbReference>
<feature type="active site" description="Proton acceptor" evidence="9">
    <location>
        <position position="143"/>
    </location>
</feature>
<keyword evidence="14" id="KW-1185">Reference proteome</keyword>
<dbReference type="SMART" id="SM00036">
    <property type="entry name" value="CNH"/>
    <property type="match status" value="1"/>
</dbReference>
<dbReference type="InterPro" id="IPR000719">
    <property type="entry name" value="Prot_kinase_dom"/>
</dbReference>
<dbReference type="PROSITE" id="PS50219">
    <property type="entry name" value="CNH"/>
    <property type="match status" value="1"/>
</dbReference>
<evidence type="ECO:0000256" key="8">
    <source>
        <dbReference type="ARBA" id="ARBA00022840"/>
    </source>
</evidence>
<feature type="compositionally biased region" description="Basic and acidic residues" evidence="10">
    <location>
        <begin position="456"/>
        <end position="476"/>
    </location>
</feature>
<evidence type="ECO:0000256" key="6">
    <source>
        <dbReference type="ARBA" id="ARBA00022741"/>
    </source>
</evidence>
<keyword evidence="5" id="KW-0808">Transferase</keyword>
<dbReference type="Proteomes" id="UP000540762">
    <property type="component" value="Unassembled WGS sequence"/>
</dbReference>
<dbReference type="GO" id="GO:0005737">
    <property type="term" value="C:cytoplasm"/>
    <property type="evidence" value="ECO:0007669"/>
    <property type="project" value="TreeGrafter"/>
</dbReference>
<dbReference type="GO" id="GO:0008349">
    <property type="term" value="F:MAP kinase kinase kinase kinase activity"/>
    <property type="evidence" value="ECO:0007669"/>
    <property type="project" value="InterPro"/>
</dbReference>
<evidence type="ECO:0000256" key="4">
    <source>
        <dbReference type="ARBA" id="ARBA00022553"/>
    </source>
</evidence>
<evidence type="ECO:0000313" key="14">
    <source>
        <dbReference type="Proteomes" id="UP000540762"/>
    </source>
</evidence>
<dbReference type="Pfam" id="PF00780">
    <property type="entry name" value="CNH"/>
    <property type="match status" value="1"/>
</dbReference>
<evidence type="ECO:0000259" key="11">
    <source>
        <dbReference type="PROSITE" id="PS50011"/>
    </source>
</evidence>
<keyword evidence="3" id="KW-0723">Serine/threonine-protein kinase</keyword>
<feature type="domain" description="Protein kinase" evidence="11">
    <location>
        <begin position="20"/>
        <end position="280"/>
    </location>
</feature>
<dbReference type="CDD" id="cd06613">
    <property type="entry name" value="STKc_MAP4K3_like"/>
    <property type="match status" value="1"/>
</dbReference>
<dbReference type="SMART" id="SM00220">
    <property type="entry name" value="S_TKc"/>
    <property type="match status" value="1"/>
</dbReference>
<dbReference type="EMBL" id="VZSR01001018">
    <property type="protein sequence ID" value="NWZ36997.1"/>
    <property type="molecule type" value="Genomic_DNA"/>
</dbReference>